<accession>A0A1V2UJM4</accession>
<comment type="caution">
    <text evidence="2">The sequence shown here is derived from an EMBL/GenBank/DDBJ whole genome shotgun (WGS) entry which is preliminary data.</text>
</comment>
<keyword evidence="1" id="KW-0812">Transmembrane</keyword>
<gene>
    <name evidence="2" type="ORF">BTN92_06715</name>
</gene>
<feature type="transmembrane region" description="Helical" evidence="1">
    <location>
        <begin position="7"/>
        <end position="23"/>
    </location>
</feature>
<evidence type="ECO:0000313" key="3">
    <source>
        <dbReference type="Proteomes" id="UP000189299"/>
    </source>
</evidence>
<dbReference type="EMBL" id="MSTR01000005">
    <property type="protein sequence ID" value="ONN43615.1"/>
    <property type="molecule type" value="Genomic_DNA"/>
</dbReference>
<organism evidence="2 3">
    <name type="scientific">Enterococcus mundtii</name>
    <dbReference type="NCBI Taxonomy" id="53346"/>
    <lineage>
        <taxon>Bacteria</taxon>
        <taxon>Bacillati</taxon>
        <taxon>Bacillota</taxon>
        <taxon>Bacilli</taxon>
        <taxon>Lactobacillales</taxon>
        <taxon>Enterococcaceae</taxon>
        <taxon>Enterococcus</taxon>
    </lineage>
</organism>
<protein>
    <submittedName>
        <fullName evidence="2">Uncharacterized protein</fullName>
    </submittedName>
</protein>
<proteinExistence type="predicted"/>
<keyword evidence="1" id="KW-1133">Transmembrane helix</keyword>
<feature type="transmembrane region" description="Helical" evidence="1">
    <location>
        <begin position="29"/>
        <end position="46"/>
    </location>
</feature>
<dbReference type="AlphaFoldDB" id="A0A1V2UJM4"/>
<dbReference type="Proteomes" id="UP000189299">
    <property type="component" value="Unassembled WGS sequence"/>
</dbReference>
<name>A0A1V2UJM4_ENTMU</name>
<evidence type="ECO:0000313" key="2">
    <source>
        <dbReference type="EMBL" id="ONN43615.1"/>
    </source>
</evidence>
<sequence length="83" mass="9997">MDIVKKFILAIYFPILFYAIQNFEAITVIKLVIVIASILFTLVMLFNSSKTFSVLEFFYIKNYYMYDRVRKELEFMKTIKIDE</sequence>
<evidence type="ECO:0000256" key="1">
    <source>
        <dbReference type="SAM" id="Phobius"/>
    </source>
</evidence>
<reference evidence="2 3" key="1">
    <citation type="submission" date="2016-12" db="EMBL/GenBank/DDBJ databases">
        <authorList>
            <person name="Song W.-J."/>
            <person name="Kurnit D.M."/>
        </authorList>
    </citation>
    <scope>NUCLEOTIDE SEQUENCE [LARGE SCALE GENOMIC DNA]</scope>
    <source>
        <strain evidence="2 3">CGB1038-1_S1</strain>
    </source>
</reference>
<keyword evidence="1" id="KW-0472">Membrane</keyword>